<dbReference type="InterPro" id="IPR036396">
    <property type="entry name" value="Cyt_P450_sf"/>
</dbReference>
<dbReference type="GO" id="GO:0005506">
    <property type="term" value="F:iron ion binding"/>
    <property type="evidence" value="ECO:0007669"/>
    <property type="project" value="InterPro"/>
</dbReference>
<keyword evidence="4" id="KW-0349">Heme</keyword>
<dbReference type="PROSITE" id="PS00086">
    <property type="entry name" value="CYTOCHROME_P450"/>
    <property type="match status" value="1"/>
</dbReference>
<keyword evidence="3 4" id="KW-0408">Iron</keyword>
<dbReference type="InterPro" id="IPR017972">
    <property type="entry name" value="Cyt_P450_CS"/>
</dbReference>
<sequence length="571" mass="63982">MVSRLTQSFSFHSSPESFISARLGESTRSDGDALPLASRIVRAQILNREVHIVTSYHVCKAILCHQPGAIESVEEASLGRFDASKYDSEYAHVYAQGRTSISRGGVSPQRSRKCTVHAKNRGRSDDKANFFAARTAYRQFMGDFFPGSNLLLEDGLAHKIHKAKWRTRLDHLPQSSVSLIRQITESRFLDQLVRGRNPQEVDLYASLKSLVWDILFGVFLSISRDGNGRKFKQLEELQEALLRGQFSTFPVSISTPLWSSTRSRGLQAVEELEKSLATIARDVLASNGTSRSFNACPFSEQFRGTSLSSDDYLDTEDIVSHLRLFTSSIANKALASLLTAFILNLFVWRPSSSMTNTDEQGSDTSVSLAELIRSYSDPQKRDVMLNAVLAETERLSPPVVGVMRRVQQDVLISSADRDQPDEYEIPEGQDAWLYLSGANRDPDVYDRAGDFVWDRFLPFYSSSSNDATRANADCLGTDFRPPLPFTFGDGVKSCLGAEFSRQVCLTVAKTLVDESIMMTGRIEEGGVISWLGWERRTSRKDEVQLMARDLKQLPTQRPRRAIKVQIGRLNM</sequence>
<dbReference type="InterPro" id="IPR001128">
    <property type="entry name" value="Cyt_P450"/>
</dbReference>
<dbReference type="GO" id="GO:0020037">
    <property type="term" value="F:heme binding"/>
    <property type="evidence" value="ECO:0007669"/>
    <property type="project" value="InterPro"/>
</dbReference>
<dbReference type="OrthoDB" id="1470350at2759"/>
<dbReference type="Proteomes" id="UP000053328">
    <property type="component" value="Unassembled WGS sequence"/>
</dbReference>
<evidence type="ECO:0000256" key="4">
    <source>
        <dbReference type="RuleBase" id="RU000461"/>
    </source>
</evidence>
<keyword evidence="2 4" id="KW-0560">Oxidoreductase</keyword>
<gene>
    <name evidence="5" type="ORF">PV08_09559</name>
</gene>
<dbReference type="SUPFAM" id="SSF48264">
    <property type="entry name" value="Cytochrome P450"/>
    <property type="match status" value="1"/>
</dbReference>
<organism evidence="5 6">
    <name type="scientific">Exophiala spinifera</name>
    <dbReference type="NCBI Taxonomy" id="91928"/>
    <lineage>
        <taxon>Eukaryota</taxon>
        <taxon>Fungi</taxon>
        <taxon>Dikarya</taxon>
        <taxon>Ascomycota</taxon>
        <taxon>Pezizomycotina</taxon>
        <taxon>Eurotiomycetes</taxon>
        <taxon>Chaetothyriomycetidae</taxon>
        <taxon>Chaetothyriales</taxon>
        <taxon>Herpotrichiellaceae</taxon>
        <taxon>Exophiala</taxon>
    </lineage>
</organism>
<accession>A0A0D1ZH69</accession>
<dbReference type="GO" id="GO:0016705">
    <property type="term" value="F:oxidoreductase activity, acting on paired donors, with incorporation or reduction of molecular oxygen"/>
    <property type="evidence" value="ECO:0007669"/>
    <property type="project" value="InterPro"/>
</dbReference>
<name>A0A0D1ZH69_9EURO</name>
<dbReference type="GeneID" id="27336642"/>
<reference evidence="5 6" key="1">
    <citation type="submission" date="2015-01" db="EMBL/GenBank/DDBJ databases">
        <title>The Genome Sequence of Exophiala spinifera CBS89968.</title>
        <authorList>
            <consortium name="The Broad Institute Genomics Platform"/>
            <person name="Cuomo C."/>
            <person name="de Hoog S."/>
            <person name="Gorbushina A."/>
            <person name="Stielow B."/>
            <person name="Teixiera M."/>
            <person name="Abouelleil A."/>
            <person name="Chapman S.B."/>
            <person name="Priest M."/>
            <person name="Young S.K."/>
            <person name="Wortman J."/>
            <person name="Nusbaum C."/>
            <person name="Birren B."/>
        </authorList>
    </citation>
    <scope>NUCLEOTIDE SEQUENCE [LARGE SCALE GENOMIC DNA]</scope>
    <source>
        <strain evidence="5 6">CBS 89968</strain>
    </source>
</reference>
<dbReference type="HOGENOM" id="CLU_507165_0_0_1"/>
<dbReference type="CDD" id="cd00302">
    <property type="entry name" value="cytochrome_P450"/>
    <property type="match status" value="1"/>
</dbReference>
<dbReference type="Gene3D" id="1.10.630.10">
    <property type="entry name" value="Cytochrome P450"/>
    <property type="match status" value="1"/>
</dbReference>
<evidence type="ECO:0008006" key="7">
    <source>
        <dbReference type="Google" id="ProtNLM"/>
    </source>
</evidence>
<dbReference type="Pfam" id="PF00067">
    <property type="entry name" value="p450"/>
    <property type="match status" value="1"/>
</dbReference>
<evidence type="ECO:0000256" key="2">
    <source>
        <dbReference type="ARBA" id="ARBA00023002"/>
    </source>
</evidence>
<dbReference type="GO" id="GO:0004497">
    <property type="term" value="F:monooxygenase activity"/>
    <property type="evidence" value="ECO:0007669"/>
    <property type="project" value="UniProtKB-KW"/>
</dbReference>
<dbReference type="VEuPathDB" id="FungiDB:PV08_09559"/>
<keyword evidence="4" id="KW-0503">Monooxygenase</keyword>
<dbReference type="EMBL" id="KN847498">
    <property type="protein sequence ID" value="KIW12282.1"/>
    <property type="molecule type" value="Genomic_DNA"/>
</dbReference>
<evidence type="ECO:0000256" key="3">
    <source>
        <dbReference type="ARBA" id="ARBA00023004"/>
    </source>
</evidence>
<dbReference type="STRING" id="91928.A0A0D1ZH69"/>
<dbReference type="RefSeq" id="XP_016232498.1">
    <property type="nucleotide sequence ID" value="XM_016383875.1"/>
</dbReference>
<dbReference type="GO" id="GO:0016125">
    <property type="term" value="P:sterol metabolic process"/>
    <property type="evidence" value="ECO:0007669"/>
    <property type="project" value="TreeGrafter"/>
</dbReference>
<evidence type="ECO:0000313" key="6">
    <source>
        <dbReference type="Proteomes" id="UP000053328"/>
    </source>
</evidence>
<keyword evidence="1 4" id="KW-0479">Metal-binding</keyword>
<keyword evidence="6" id="KW-1185">Reference proteome</keyword>
<proteinExistence type="inferred from homology"/>
<dbReference type="PANTHER" id="PTHR24286:SF252">
    <property type="entry name" value="CYTOCHROME P450 26B1"/>
    <property type="match status" value="1"/>
</dbReference>
<dbReference type="AlphaFoldDB" id="A0A0D1ZH69"/>
<protein>
    <recommendedName>
        <fullName evidence="7">Cytochrome P450</fullName>
    </recommendedName>
</protein>
<evidence type="ECO:0000313" key="5">
    <source>
        <dbReference type="EMBL" id="KIW12282.1"/>
    </source>
</evidence>
<comment type="similarity">
    <text evidence="4">Belongs to the cytochrome P450 family.</text>
</comment>
<dbReference type="PANTHER" id="PTHR24286">
    <property type="entry name" value="CYTOCHROME P450 26"/>
    <property type="match status" value="1"/>
</dbReference>
<evidence type="ECO:0000256" key="1">
    <source>
        <dbReference type="ARBA" id="ARBA00022723"/>
    </source>
</evidence>